<evidence type="ECO:0000313" key="1">
    <source>
        <dbReference type="EMBL" id="VDK32976.1"/>
    </source>
</evidence>
<evidence type="ECO:0000313" key="3">
    <source>
        <dbReference type="WBParaSite" id="GPUH_0000224601-mRNA-1"/>
    </source>
</evidence>
<dbReference type="Proteomes" id="UP000271098">
    <property type="component" value="Unassembled WGS sequence"/>
</dbReference>
<dbReference type="AlphaFoldDB" id="A0A183D0K0"/>
<dbReference type="EMBL" id="UYRT01003229">
    <property type="protein sequence ID" value="VDK32976.1"/>
    <property type="molecule type" value="Genomic_DNA"/>
</dbReference>
<keyword evidence="2" id="KW-1185">Reference proteome</keyword>
<dbReference type="WBParaSite" id="GPUH_0000224601-mRNA-1">
    <property type="protein sequence ID" value="GPUH_0000224601-mRNA-1"/>
    <property type="gene ID" value="GPUH_0000224601"/>
</dbReference>
<protein>
    <submittedName>
        <fullName evidence="3">DNA-directed RNA polymerase</fullName>
    </submittedName>
</protein>
<reference evidence="1 2" key="2">
    <citation type="submission" date="2018-11" db="EMBL/GenBank/DDBJ databases">
        <authorList>
            <consortium name="Pathogen Informatics"/>
        </authorList>
    </citation>
    <scope>NUCLEOTIDE SEQUENCE [LARGE SCALE GENOMIC DNA]</scope>
</reference>
<proteinExistence type="predicted"/>
<sequence length="152" mass="16982">MTGQVLINNEAVRVPSYATYQISNGSLRIVVELEAKLGDANKCLLRKTDCSIHVCFSCSLKARSIAPWRTVESRDCNEGASNTYELISALQKKSLSMCFCLHAIAKRILARDCLCVSVCSYFLSPAFNSRTRNARRLKLREYALRPCATLPI</sequence>
<gene>
    <name evidence="1" type="ORF">GPUH_LOCUS2241</name>
</gene>
<evidence type="ECO:0000313" key="2">
    <source>
        <dbReference type="Proteomes" id="UP000271098"/>
    </source>
</evidence>
<name>A0A183D0K0_9BILA</name>
<accession>A0A183D0K0</accession>
<reference evidence="3" key="1">
    <citation type="submission" date="2016-06" db="UniProtKB">
        <authorList>
            <consortium name="WormBaseParasite"/>
        </authorList>
    </citation>
    <scope>IDENTIFICATION</scope>
</reference>
<organism evidence="3">
    <name type="scientific">Gongylonema pulchrum</name>
    <dbReference type="NCBI Taxonomy" id="637853"/>
    <lineage>
        <taxon>Eukaryota</taxon>
        <taxon>Metazoa</taxon>
        <taxon>Ecdysozoa</taxon>
        <taxon>Nematoda</taxon>
        <taxon>Chromadorea</taxon>
        <taxon>Rhabditida</taxon>
        <taxon>Spirurina</taxon>
        <taxon>Spiruromorpha</taxon>
        <taxon>Spiruroidea</taxon>
        <taxon>Gongylonematidae</taxon>
        <taxon>Gongylonema</taxon>
    </lineage>
</organism>